<dbReference type="EC" id="6.3.5.1" evidence="3 10"/>
<dbReference type="PIRSF" id="PIRSF006630">
    <property type="entry name" value="NADS_GAT"/>
    <property type="match status" value="1"/>
</dbReference>
<dbReference type="InterPro" id="IPR003010">
    <property type="entry name" value="C-N_Hydrolase"/>
</dbReference>
<comment type="caution">
    <text evidence="13">The sequence shown here is derived from an EMBL/GenBank/DDBJ whole genome shotgun (WGS) entry which is preliminary data.</text>
</comment>
<dbReference type="AlphaFoldDB" id="A0AAW1RP75"/>
<dbReference type="CDD" id="cd00553">
    <property type="entry name" value="NAD_synthase"/>
    <property type="match status" value="1"/>
</dbReference>
<name>A0AAW1RP75_9CHLO</name>
<evidence type="ECO:0000256" key="11">
    <source>
        <dbReference type="SAM" id="MobiDB-lite"/>
    </source>
</evidence>
<dbReference type="InterPro" id="IPR014445">
    <property type="entry name" value="Gln-dep_NAD_synthase"/>
</dbReference>
<keyword evidence="6 10" id="KW-0547">Nucleotide-binding</keyword>
<evidence type="ECO:0000256" key="1">
    <source>
        <dbReference type="ARBA" id="ARBA00005188"/>
    </source>
</evidence>
<dbReference type="InterPro" id="IPR003694">
    <property type="entry name" value="NAD_synthase"/>
</dbReference>
<evidence type="ECO:0000256" key="5">
    <source>
        <dbReference type="ARBA" id="ARBA00022598"/>
    </source>
</evidence>
<sequence>MRRRLVVVATCNLDQWSLEFQGNLERIRSSIALAKEKGATYRVGPELEIPGYGCEDHFYEQDTVDHSWECVEELLKGDLTQDIVCDVGMPVTHLGVRYNCRVFLLNQKVCHIRPKVALADDGNYRESRYFSSWKRGSVVDMYQLPVSVQEQTGQKTCSFGDCALSFADDCTIGVETCEELFTPQAPHIRLALSGVDIISNGSGSHHQLRKLDRRLELMKSATAKAGGVYLYANQRGCDGGRLYYDGCACVFVNGEFLAQGQQFALSEVEVVTATVNLDDVRSFRTSIASLQHQASATAPVPMVPINFCLCQADPAALPTSAIQPCYHEPEREIAEGPACWLWDYLRRSGASGFLLPLSGGADSSSVAAIVGCMCQMVLRHIQAGDSRVEADALRIGQYGDGEEVGSAQELAARLLHTVYMGTQNSSSSTEDRATRLAQQVGSYHINCKVDSIVEAMASLFTLITGKQARFRVDGGSTAENLALQNIQARLRMVLAFLLAQLGPWVRGRSGFLLVLGSANVDEGLRGYLTKYDCSSADLNPIGGISKGDLKRFLRWGAKHLGYGELGAVVEAAPTAELEPIREGQAVQTDEVDMGMTYEELGVYGRLRKISKLGPVSMFCRLLVLWRDRYPPNLIAKRVKDFFKYYSINRHKATTLTPAYHAESYSPDDNRFDHRPFLYNTRWPWQFARIDAMAESMSSPPPKSVESQQQGGLVQDISKSSDQ</sequence>
<dbReference type="GO" id="GO:0003952">
    <property type="term" value="F:NAD+ synthase (glutamine-hydrolyzing) activity"/>
    <property type="evidence" value="ECO:0007669"/>
    <property type="project" value="UniProtKB-UniRule"/>
</dbReference>
<evidence type="ECO:0000256" key="3">
    <source>
        <dbReference type="ARBA" id="ARBA00012743"/>
    </source>
</evidence>
<organism evidence="13 14">
    <name type="scientific">Apatococcus lobatus</name>
    <dbReference type="NCBI Taxonomy" id="904363"/>
    <lineage>
        <taxon>Eukaryota</taxon>
        <taxon>Viridiplantae</taxon>
        <taxon>Chlorophyta</taxon>
        <taxon>core chlorophytes</taxon>
        <taxon>Trebouxiophyceae</taxon>
        <taxon>Chlorellales</taxon>
        <taxon>Chlorellaceae</taxon>
        <taxon>Apatococcus</taxon>
    </lineage>
</organism>
<evidence type="ECO:0000259" key="12">
    <source>
        <dbReference type="PROSITE" id="PS50263"/>
    </source>
</evidence>
<accession>A0AAW1RP75</accession>
<comment type="pathway">
    <text evidence="1 10">Cofactor biosynthesis; NAD(+) biosynthesis; NAD(+) from deamido-NAD(+) (L-Gln route): step 1/1.</text>
</comment>
<evidence type="ECO:0000256" key="10">
    <source>
        <dbReference type="PIRNR" id="PIRNR006630"/>
    </source>
</evidence>
<dbReference type="GO" id="GO:0009435">
    <property type="term" value="P:NAD+ biosynthetic process"/>
    <property type="evidence" value="ECO:0007669"/>
    <property type="project" value="UniProtKB-UniRule"/>
</dbReference>
<keyword evidence="5 10" id="KW-0436">Ligase</keyword>
<dbReference type="GO" id="GO:0004359">
    <property type="term" value="F:glutaminase activity"/>
    <property type="evidence" value="ECO:0007669"/>
    <property type="project" value="InterPro"/>
</dbReference>
<dbReference type="PROSITE" id="PS50263">
    <property type="entry name" value="CN_HYDROLASE"/>
    <property type="match status" value="1"/>
</dbReference>
<comment type="similarity">
    <text evidence="2 10">In the C-terminal section; belongs to the NAD synthetase family.</text>
</comment>
<feature type="compositionally biased region" description="Polar residues" evidence="11">
    <location>
        <begin position="704"/>
        <end position="722"/>
    </location>
</feature>
<dbReference type="InterPro" id="IPR014729">
    <property type="entry name" value="Rossmann-like_a/b/a_fold"/>
</dbReference>
<evidence type="ECO:0000256" key="6">
    <source>
        <dbReference type="ARBA" id="ARBA00022741"/>
    </source>
</evidence>
<dbReference type="SUPFAM" id="SSF56317">
    <property type="entry name" value="Carbon-nitrogen hydrolase"/>
    <property type="match status" value="1"/>
</dbReference>
<reference evidence="13 14" key="1">
    <citation type="journal article" date="2024" name="Nat. Commun.">
        <title>Phylogenomics reveals the evolutionary origins of lichenization in chlorophyte algae.</title>
        <authorList>
            <person name="Puginier C."/>
            <person name="Libourel C."/>
            <person name="Otte J."/>
            <person name="Skaloud P."/>
            <person name="Haon M."/>
            <person name="Grisel S."/>
            <person name="Petersen M."/>
            <person name="Berrin J.G."/>
            <person name="Delaux P.M."/>
            <person name="Dal Grande F."/>
            <person name="Keller J."/>
        </authorList>
    </citation>
    <scope>NUCLEOTIDE SEQUENCE [LARGE SCALE GENOMIC DNA]</scope>
    <source>
        <strain evidence="13 14">SAG 2145</strain>
    </source>
</reference>
<evidence type="ECO:0000256" key="9">
    <source>
        <dbReference type="ARBA" id="ARBA00052340"/>
    </source>
</evidence>
<dbReference type="NCBIfam" id="TIGR00552">
    <property type="entry name" value="nadE"/>
    <property type="match status" value="1"/>
</dbReference>
<keyword evidence="8 10" id="KW-0520">NAD</keyword>
<dbReference type="EMBL" id="JALJOS010000008">
    <property type="protein sequence ID" value="KAK9835619.1"/>
    <property type="molecule type" value="Genomic_DNA"/>
</dbReference>
<evidence type="ECO:0000313" key="14">
    <source>
        <dbReference type="Proteomes" id="UP001438707"/>
    </source>
</evidence>
<keyword evidence="14" id="KW-1185">Reference proteome</keyword>
<evidence type="ECO:0000313" key="13">
    <source>
        <dbReference type="EMBL" id="KAK9835619.1"/>
    </source>
</evidence>
<protein>
    <recommendedName>
        <fullName evidence="4 10">Glutamine-dependent NAD(+) synthetase</fullName>
        <ecNumber evidence="3 10">6.3.5.1</ecNumber>
    </recommendedName>
    <alternativeName>
        <fullName evidence="10">NAD(+) synthase [glutamine-hydrolyzing]</fullName>
    </alternativeName>
</protein>
<comment type="catalytic activity">
    <reaction evidence="9 10">
        <text>deamido-NAD(+) + L-glutamine + ATP + H2O = L-glutamate + AMP + diphosphate + NAD(+) + H(+)</text>
        <dbReference type="Rhea" id="RHEA:24384"/>
        <dbReference type="ChEBI" id="CHEBI:15377"/>
        <dbReference type="ChEBI" id="CHEBI:15378"/>
        <dbReference type="ChEBI" id="CHEBI:29985"/>
        <dbReference type="ChEBI" id="CHEBI:30616"/>
        <dbReference type="ChEBI" id="CHEBI:33019"/>
        <dbReference type="ChEBI" id="CHEBI:57540"/>
        <dbReference type="ChEBI" id="CHEBI:58359"/>
        <dbReference type="ChEBI" id="CHEBI:58437"/>
        <dbReference type="ChEBI" id="CHEBI:456215"/>
        <dbReference type="EC" id="6.3.5.1"/>
    </reaction>
</comment>
<dbReference type="GO" id="GO:0005737">
    <property type="term" value="C:cytoplasm"/>
    <property type="evidence" value="ECO:0007669"/>
    <property type="project" value="InterPro"/>
</dbReference>
<dbReference type="Proteomes" id="UP001438707">
    <property type="component" value="Unassembled WGS sequence"/>
</dbReference>
<dbReference type="Gene3D" id="3.60.110.10">
    <property type="entry name" value="Carbon-nitrogen hydrolase"/>
    <property type="match status" value="1"/>
</dbReference>
<dbReference type="InterPro" id="IPR036526">
    <property type="entry name" value="C-N_Hydrolase_sf"/>
</dbReference>
<evidence type="ECO:0000256" key="2">
    <source>
        <dbReference type="ARBA" id="ARBA00007145"/>
    </source>
</evidence>
<dbReference type="HAMAP" id="MF_02090">
    <property type="entry name" value="NadE_glutamine_dep"/>
    <property type="match status" value="1"/>
</dbReference>
<evidence type="ECO:0000256" key="7">
    <source>
        <dbReference type="ARBA" id="ARBA00022840"/>
    </source>
</evidence>
<dbReference type="InterPro" id="IPR022310">
    <property type="entry name" value="NAD/GMP_synthase"/>
</dbReference>
<evidence type="ECO:0000256" key="8">
    <source>
        <dbReference type="ARBA" id="ARBA00023027"/>
    </source>
</evidence>
<dbReference type="SUPFAM" id="SSF52402">
    <property type="entry name" value="Adenine nucleotide alpha hydrolases-like"/>
    <property type="match status" value="1"/>
</dbReference>
<dbReference type="Gene3D" id="3.40.50.620">
    <property type="entry name" value="HUPs"/>
    <property type="match status" value="1"/>
</dbReference>
<keyword evidence="7 10" id="KW-0067">ATP-binding</keyword>
<dbReference type="FunFam" id="3.40.50.620:FF:000036">
    <property type="entry name" value="Glutamine-dependent NAD(+) synthetase"/>
    <property type="match status" value="1"/>
</dbReference>
<feature type="domain" description="CN hydrolase" evidence="12">
    <location>
        <begin position="6"/>
        <end position="277"/>
    </location>
</feature>
<dbReference type="PANTHER" id="PTHR23090:SF9">
    <property type="entry name" value="GLUTAMINE-DEPENDENT NAD(+) SYNTHETASE"/>
    <property type="match status" value="1"/>
</dbReference>
<dbReference type="PANTHER" id="PTHR23090">
    <property type="entry name" value="NH 3 /GLUTAMINE-DEPENDENT NAD + SYNTHETASE"/>
    <property type="match status" value="1"/>
</dbReference>
<dbReference type="Pfam" id="PF02540">
    <property type="entry name" value="NAD_synthase"/>
    <property type="match status" value="1"/>
</dbReference>
<dbReference type="Pfam" id="PF00795">
    <property type="entry name" value="CN_hydrolase"/>
    <property type="match status" value="1"/>
</dbReference>
<dbReference type="GO" id="GO:0005524">
    <property type="term" value="F:ATP binding"/>
    <property type="evidence" value="ECO:0007669"/>
    <property type="project" value="UniProtKB-UniRule"/>
</dbReference>
<proteinExistence type="inferred from homology"/>
<gene>
    <name evidence="13" type="ORF">WJX74_004380</name>
</gene>
<evidence type="ECO:0000256" key="4">
    <source>
        <dbReference type="ARBA" id="ARBA00017309"/>
    </source>
</evidence>
<dbReference type="FunFam" id="3.60.110.10:FF:000003">
    <property type="entry name" value="Glutamine-dependent NAD(+) synthetase"/>
    <property type="match status" value="1"/>
</dbReference>
<feature type="region of interest" description="Disordered" evidence="11">
    <location>
        <begin position="694"/>
        <end position="722"/>
    </location>
</feature>
<dbReference type="CDD" id="cd07570">
    <property type="entry name" value="GAT_Gln-NAD-synth"/>
    <property type="match status" value="1"/>
</dbReference>